<dbReference type="AlphaFoldDB" id="A0A2N5N0P3"/>
<organism evidence="1 2">
    <name type="scientific">Paenibacillus pasadenensis</name>
    <dbReference type="NCBI Taxonomy" id="217090"/>
    <lineage>
        <taxon>Bacteria</taxon>
        <taxon>Bacillati</taxon>
        <taxon>Bacillota</taxon>
        <taxon>Bacilli</taxon>
        <taxon>Bacillales</taxon>
        <taxon>Paenibacillaceae</taxon>
        <taxon>Paenibacillus</taxon>
    </lineage>
</organism>
<evidence type="ECO:0000313" key="2">
    <source>
        <dbReference type="Proteomes" id="UP000234789"/>
    </source>
</evidence>
<comment type="caution">
    <text evidence="1">The sequence shown here is derived from an EMBL/GenBank/DDBJ whole genome shotgun (WGS) entry which is preliminary data.</text>
</comment>
<keyword evidence="2" id="KW-1185">Reference proteome</keyword>
<protein>
    <submittedName>
        <fullName evidence="1">Uncharacterized protein</fullName>
    </submittedName>
</protein>
<gene>
    <name evidence="1" type="ORF">B8V81_2334</name>
</gene>
<evidence type="ECO:0000313" key="1">
    <source>
        <dbReference type="EMBL" id="PLT43903.1"/>
    </source>
</evidence>
<sequence length="41" mass="4768">MTPINKSKITDCIYLFKKLINKLFGFGVLPNNDICLGNFFW</sequence>
<reference evidence="1 2" key="1">
    <citation type="submission" date="2017-05" db="EMBL/GenBank/DDBJ databases">
        <title>Functional genome analysis of Paenibacillus pasadenensis strain R16: insights on endophytic life style and antifungal activity.</title>
        <authorList>
            <person name="Passera A."/>
            <person name="Marcolungo L."/>
            <person name="Casati P."/>
            <person name="Brasca M."/>
            <person name="Quaglino F."/>
            <person name="Delledonne M."/>
        </authorList>
    </citation>
    <scope>NUCLEOTIDE SEQUENCE [LARGE SCALE GENOMIC DNA]</scope>
    <source>
        <strain evidence="1 2">R16</strain>
    </source>
</reference>
<dbReference type="EMBL" id="NFEZ01000004">
    <property type="protein sequence ID" value="PLT43903.1"/>
    <property type="molecule type" value="Genomic_DNA"/>
</dbReference>
<dbReference type="Proteomes" id="UP000234789">
    <property type="component" value="Unassembled WGS sequence"/>
</dbReference>
<name>A0A2N5N0P3_9BACL</name>
<accession>A0A2N5N0P3</accession>
<proteinExistence type="predicted"/>